<dbReference type="PANTHER" id="PTHR42852">
    <property type="entry name" value="THIOL:DISULFIDE INTERCHANGE PROTEIN DSBE"/>
    <property type="match status" value="1"/>
</dbReference>
<keyword evidence="2" id="KW-0201">Cytochrome c-type biogenesis</keyword>
<dbReference type="InterPro" id="IPR025380">
    <property type="entry name" value="DUF4369"/>
</dbReference>
<dbReference type="InterPro" id="IPR050553">
    <property type="entry name" value="Thioredoxin_ResA/DsbE_sf"/>
</dbReference>
<comment type="caution">
    <text evidence="7">The sequence shown here is derived from an EMBL/GenBank/DDBJ whole genome shotgun (WGS) entry which is preliminary data.</text>
</comment>
<dbReference type="Gene3D" id="3.40.30.10">
    <property type="entry name" value="Glutaredoxin"/>
    <property type="match status" value="1"/>
</dbReference>
<name>A0A512RGA3_9BACT</name>
<dbReference type="SUPFAM" id="SSF52833">
    <property type="entry name" value="Thioredoxin-like"/>
    <property type="match status" value="1"/>
</dbReference>
<keyword evidence="4" id="KW-0676">Redox-active center</keyword>
<evidence type="ECO:0000256" key="2">
    <source>
        <dbReference type="ARBA" id="ARBA00022748"/>
    </source>
</evidence>
<dbReference type="OrthoDB" id="1069091at2"/>
<proteinExistence type="predicted"/>
<dbReference type="EMBL" id="BKAU01000001">
    <property type="protein sequence ID" value="GEP94694.1"/>
    <property type="molecule type" value="Genomic_DNA"/>
</dbReference>
<evidence type="ECO:0000256" key="4">
    <source>
        <dbReference type="ARBA" id="ARBA00023284"/>
    </source>
</evidence>
<evidence type="ECO:0000313" key="8">
    <source>
        <dbReference type="Proteomes" id="UP000321436"/>
    </source>
</evidence>
<evidence type="ECO:0000259" key="6">
    <source>
        <dbReference type="PROSITE" id="PS51352"/>
    </source>
</evidence>
<sequence>MIRNSVYFAACLLLLCSCASRKDNHAFVLNGKLEGIPKGSAKLVRMDMSDRTSHTVDSVAVEAGQFTMQGEIRRAEQLILRIEPGNWSLRLFVEPGEITVEADTTGATHYDYSAYGGDIGAIIEKFTVSGSANQDIMHAHENHPDKKRFMQQLKAVNIAYQSATGEDQKDSVRAEAEVIQKGLNDWTLAWIDSLVNVQPAMSAGALLLENYYQFNQSMPLAELEKRVSAFKAPADSSGYILRLKESIGKLEALMPGKVAPDFTLLTPDSSKFTLSSTRGKYVLIDFWASWCAPCRQAIPHWKEVYAKYHDKGFEIVALTNDSRWADWFKALKAEQMPWPQVADEFPVKNMPARVAELYMVPSLPTYVLLDKEGKIILHTTSKAKVDEELNKLFL</sequence>
<dbReference type="GO" id="GO:0016209">
    <property type="term" value="F:antioxidant activity"/>
    <property type="evidence" value="ECO:0007669"/>
    <property type="project" value="InterPro"/>
</dbReference>
<dbReference type="Pfam" id="PF14289">
    <property type="entry name" value="DUF4369"/>
    <property type="match status" value="1"/>
</dbReference>
<dbReference type="CDD" id="cd02966">
    <property type="entry name" value="TlpA_like_family"/>
    <property type="match status" value="1"/>
</dbReference>
<reference evidence="7 8" key="1">
    <citation type="submission" date="2019-07" db="EMBL/GenBank/DDBJ databases">
        <title>Whole genome shotgun sequence of Chitinophaga cymbidii NBRC 109752.</title>
        <authorList>
            <person name="Hosoyama A."/>
            <person name="Uohara A."/>
            <person name="Ohji S."/>
            <person name="Ichikawa N."/>
        </authorList>
    </citation>
    <scope>NUCLEOTIDE SEQUENCE [LARGE SCALE GENOMIC DNA]</scope>
    <source>
        <strain evidence="7 8">NBRC 109752</strain>
    </source>
</reference>
<evidence type="ECO:0000313" key="7">
    <source>
        <dbReference type="EMBL" id="GEP94694.1"/>
    </source>
</evidence>
<feature type="chain" id="PRO_5021980537" evidence="5">
    <location>
        <begin position="22"/>
        <end position="394"/>
    </location>
</feature>
<gene>
    <name evidence="7" type="ORF">CCY01nite_09540</name>
</gene>
<dbReference type="Proteomes" id="UP000321436">
    <property type="component" value="Unassembled WGS sequence"/>
</dbReference>
<dbReference type="GO" id="GO:0030313">
    <property type="term" value="C:cell envelope"/>
    <property type="evidence" value="ECO:0007669"/>
    <property type="project" value="UniProtKB-SubCell"/>
</dbReference>
<feature type="signal peptide" evidence="5">
    <location>
        <begin position="1"/>
        <end position="21"/>
    </location>
</feature>
<organism evidence="7 8">
    <name type="scientific">Chitinophaga cymbidii</name>
    <dbReference type="NCBI Taxonomy" id="1096750"/>
    <lineage>
        <taxon>Bacteria</taxon>
        <taxon>Pseudomonadati</taxon>
        <taxon>Bacteroidota</taxon>
        <taxon>Chitinophagia</taxon>
        <taxon>Chitinophagales</taxon>
        <taxon>Chitinophagaceae</taxon>
        <taxon>Chitinophaga</taxon>
    </lineage>
</organism>
<protein>
    <submittedName>
        <fullName evidence="7">Thiol:disulfide interchange protein</fullName>
    </submittedName>
</protein>
<dbReference type="AlphaFoldDB" id="A0A512RGA3"/>
<evidence type="ECO:0000256" key="5">
    <source>
        <dbReference type="SAM" id="SignalP"/>
    </source>
</evidence>
<evidence type="ECO:0000256" key="1">
    <source>
        <dbReference type="ARBA" id="ARBA00004196"/>
    </source>
</evidence>
<keyword evidence="3" id="KW-1015">Disulfide bond</keyword>
<keyword evidence="5" id="KW-0732">Signal</keyword>
<accession>A0A512RGA3</accession>
<dbReference type="PROSITE" id="PS51257">
    <property type="entry name" value="PROKAR_LIPOPROTEIN"/>
    <property type="match status" value="1"/>
</dbReference>
<dbReference type="InterPro" id="IPR036249">
    <property type="entry name" value="Thioredoxin-like_sf"/>
</dbReference>
<comment type="subcellular location">
    <subcellularLocation>
        <location evidence="1">Cell envelope</location>
    </subcellularLocation>
</comment>
<evidence type="ECO:0000256" key="3">
    <source>
        <dbReference type="ARBA" id="ARBA00023157"/>
    </source>
</evidence>
<feature type="domain" description="Thioredoxin" evidence="6">
    <location>
        <begin position="253"/>
        <end position="394"/>
    </location>
</feature>
<dbReference type="PROSITE" id="PS51352">
    <property type="entry name" value="THIOREDOXIN_2"/>
    <property type="match status" value="1"/>
</dbReference>
<dbReference type="GO" id="GO:0017004">
    <property type="term" value="P:cytochrome complex assembly"/>
    <property type="evidence" value="ECO:0007669"/>
    <property type="project" value="UniProtKB-KW"/>
</dbReference>
<dbReference type="GO" id="GO:0016491">
    <property type="term" value="F:oxidoreductase activity"/>
    <property type="evidence" value="ECO:0007669"/>
    <property type="project" value="InterPro"/>
</dbReference>
<dbReference type="InterPro" id="IPR013766">
    <property type="entry name" value="Thioredoxin_domain"/>
</dbReference>
<dbReference type="PANTHER" id="PTHR42852:SF6">
    <property type="entry name" value="THIOL:DISULFIDE INTERCHANGE PROTEIN DSBE"/>
    <property type="match status" value="1"/>
</dbReference>
<dbReference type="InterPro" id="IPR000866">
    <property type="entry name" value="AhpC/TSA"/>
</dbReference>
<dbReference type="Pfam" id="PF00578">
    <property type="entry name" value="AhpC-TSA"/>
    <property type="match status" value="1"/>
</dbReference>
<dbReference type="RefSeq" id="WP_146858313.1">
    <property type="nucleotide sequence ID" value="NZ_BKAU01000001.1"/>
</dbReference>
<keyword evidence="8" id="KW-1185">Reference proteome</keyword>